<feature type="chain" id="PRO_5047044619" evidence="2">
    <location>
        <begin position="18"/>
        <end position="181"/>
    </location>
</feature>
<feature type="signal peptide" evidence="2">
    <location>
        <begin position="1"/>
        <end position="17"/>
    </location>
</feature>
<evidence type="ECO:0000256" key="1">
    <source>
        <dbReference type="SAM" id="MobiDB-lite"/>
    </source>
</evidence>
<evidence type="ECO:0000256" key="2">
    <source>
        <dbReference type="SAM" id="SignalP"/>
    </source>
</evidence>
<reference evidence="4" key="1">
    <citation type="submission" date="2025-08" db="UniProtKB">
        <authorList>
            <consortium name="RefSeq"/>
        </authorList>
    </citation>
    <scope>IDENTIFICATION</scope>
    <source>
        <tissue evidence="4">Muscle</tissue>
    </source>
</reference>
<dbReference type="RefSeq" id="XP_013784490.1">
    <property type="nucleotide sequence ID" value="XM_013929036.2"/>
</dbReference>
<accession>A0ABM1BLM3</accession>
<evidence type="ECO:0000313" key="3">
    <source>
        <dbReference type="Proteomes" id="UP000694941"/>
    </source>
</evidence>
<dbReference type="Proteomes" id="UP000694941">
    <property type="component" value="Unplaced"/>
</dbReference>
<proteinExistence type="predicted"/>
<keyword evidence="3" id="KW-1185">Reference proteome</keyword>
<gene>
    <name evidence="4" type="primary">LOC106468605</name>
</gene>
<feature type="region of interest" description="Disordered" evidence="1">
    <location>
        <begin position="48"/>
        <end position="67"/>
    </location>
</feature>
<evidence type="ECO:0000313" key="4">
    <source>
        <dbReference type="RefSeq" id="XP_013784490.1"/>
    </source>
</evidence>
<organism evidence="3 4">
    <name type="scientific">Limulus polyphemus</name>
    <name type="common">Atlantic horseshoe crab</name>
    <dbReference type="NCBI Taxonomy" id="6850"/>
    <lineage>
        <taxon>Eukaryota</taxon>
        <taxon>Metazoa</taxon>
        <taxon>Ecdysozoa</taxon>
        <taxon>Arthropoda</taxon>
        <taxon>Chelicerata</taxon>
        <taxon>Merostomata</taxon>
        <taxon>Xiphosura</taxon>
        <taxon>Limulidae</taxon>
        <taxon>Limulus</taxon>
    </lineage>
</organism>
<dbReference type="GeneID" id="106468605"/>
<protein>
    <submittedName>
        <fullName evidence="4">Uncharacterized protein LOC106468605</fullName>
    </submittedName>
</protein>
<sequence length="181" mass="21278">MKAWNIFFIFLVSLVLSVEVSSTTRYRHFEDYLSNLEVEDQENQLELGIPQTTTTDQPPSPKGTKKDKEVNCCMLGQLAGDKGFHCFVNFYIARLWRRNYNRAHNRKMAFHGSGRIPNYGQKTMRTFQQCVAGFGVIFHKCCHLATIEKRIVRYNSNHLRRNVHLHRYSENRLNRKADYTT</sequence>
<name>A0ABM1BLM3_LIMPO</name>
<keyword evidence="2" id="KW-0732">Signal</keyword>